<dbReference type="NCBIfam" id="TIGR02622">
    <property type="entry name" value="CDP_4_6_dhtase"/>
    <property type="match status" value="1"/>
</dbReference>
<keyword evidence="3" id="KW-1185">Reference proteome</keyword>
<evidence type="ECO:0000259" key="1">
    <source>
        <dbReference type="Pfam" id="PF16363"/>
    </source>
</evidence>
<gene>
    <name evidence="2" type="ORF">ABB27_07975</name>
</gene>
<name>A0A0R0CPY1_9GAMM</name>
<sequence>METVAVTSDFWRGRRVFITGHTGFKGSWLALWLRQLGADVHGYALHAADGDSMWQATGLADLIGGELADIRDAERLTAAMARQQPELVLHLAAQPLVRESYRTPADTWSTNVTGTLNVLQAVRQCDSVRAVLVVTTDKCYDNREWVWPYREQDALGGHDPYSSSKAAVELLCASWRASFLQAQGVALATARAGNVIGGGDWSAERLLPDILRQWQHDQPVTLRYPGATRPWQHVLEPLHGYLLLAQALLNGQHGADSAWNFGPDTADVASVGAVVAQLAALWPGKPQWQIDATPQPHEAGLLALDSAKARHLLAWKPRWSLPQALAQTVRWHQAWQAGEDMQRHTLTQIEDFQNSTR</sequence>
<feature type="domain" description="NAD(P)-binding" evidence="1">
    <location>
        <begin position="17"/>
        <end position="327"/>
    </location>
</feature>
<evidence type="ECO:0000313" key="3">
    <source>
        <dbReference type="Proteomes" id="UP000051863"/>
    </source>
</evidence>
<organism evidence="2 3">
    <name type="scientific">Stenotrophomonas terrae</name>
    <dbReference type="NCBI Taxonomy" id="405446"/>
    <lineage>
        <taxon>Bacteria</taxon>
        <taxon>Pseudomonadati</taxon>
        <taxon>Pseudomonadota</taxon>
        <taxon>Gammaproteobacteria</taxon>
        <taxon>Lysobacterales</taxon>
        <taxon>Lysobacteraceae</taxon>
        <taxon>Stenotrophomonas</taxon>
    </lineage>
</organism>
<accession>A0A0R0CPY1</accession>
<dbReference type="InterPro" id="IPR036291">
    <property type="entry name" value="NAD(P)-bd_dom_sf"/>
</dbReference>
<dbReference type="PANTHER" id="PTHR43000">
    <property type="entry name" value="DTDP-D-GLUCOSE 4,6-DEHYDRATASE-RELATED"/>
    <property type="match status" value="1"/>
</dbReference>
<dbReference type="AlphaFoldDB" id="A0A0R0CPY1"/>
<evidence type="ECO:0000313" key="2">
    <source>
        <dbReference type="EMBL" id="KRG67934.1"/>
    </source>
</evidence>
<dbReference type="PATRIC" id="fig|405446.3.peg.1043"/>
<proteinExistence type="predicted"/>
<comment type="caution">
    <text evidence="2">The sequence shown here is derived from an EMBL/GenBank/DDBJ whole genome shotgun (WGS) entry which is preliminary data.</text>
</comment>
<protein>
    <submittedName>
        <fullName evidence="2">CDP-glucose 4,6-dehydratase</fullName>
    </submittedName>
</protein>
<dbReference type="Gene3D" id="3.40.50.720">
    <property type="entry name" value="NAD(P)-binding Rossmann-like Domain"/>
    <property type="match status" value="1"/>
</dbReference>
<dbReference type="InterPro" id="IPR013445">
    <property type="entry name" value="CDP_4_6_deHydtase"/>
</dbReference>
<dbReference type="OrthoDB" id="5295702at2"/>
<dbReference type="Pfam" id="PF16363">
    <property type="entry name" value="GDP_Man_Dehyd"/>
    <property type="match status" value="1"/>
</dbReference>
<dbReference type="InterPro" id="IPR016040">
    <property type="entry name" value="NAD(P)-bd_dom"/>
</dbReference>
<dbReference type="Gene3D" id="3.90.25.10">
    <property type="entry name" value="UDP-galactose 4-epimerase, domain 1"/>
    <property type="match status" value="1"/>
</dbReference>
<dbReference type="EMBL" id="LDJJ01000026">
    <property type="protein sequence ID" value="KRG67934.1"/>
    <property type="molecule type" value="Genomic_DNA"/>
</dbReference>
<reference evidence="2 3" key="1">
    <citation type="submission" date="2015-05" db="EMBL/GenBank/DDBJ databases">
        <title>Genome sequencing and analysis of members of genus Stenotrophomonas.</title>
        <authorList>
            <person name="Patil P.P."/>
            <person name="Midha S."/>
            <person name="Patil P.B."/>
        </authorList>
    </citation>
    <scope>NUCLEOTIDE SEQUENCE [LARGE SCALE GENOMIC DNA]</scope>
    <source>
        <strain evidence="2 3">DSM 18941</strain>
    </source>
</reference>
<dbReference type="Proteomes" id="UP000051863">
    <property type="component" value="Unassembled WGS sequence"/>
</dbReference>
<dbReference type="SUPFAM" id="SSF51735">
    <property type="entry name" value="NAD(P)-binding Rossmann-fold domains"/>
    <property type="match status" value="1"/>
</dbReference>